<keyword evidence="1" id="KW-0732">Signal</keyword>
<dbReference type="InterPro" id="IPR001810">
    <property type="entry name" value="F-box_dom"/>
</dbReference>
<dbReference type="EnsemblPlants" id="LPERR01G10740.1">
    <property type="protein sequence ID" value="LPERR01G10740.1"/>
    <property type="gene ID" value="LPERR01G10740"/>
</dbReference>
<dbReference type="Proteomes" id="UP000032180">
    <property type="component" value="Chromosome 1"/>
</dbReference>
<feature type="domain" description="F-box" evidence="2">
    <location>
        <begin position="95"/>
        <end position="141"/>
    </location>
</feature>
<reference evidence="3 4" key="1">
    <citation type="submission" date="2012-08" db="EMBL/GenBank/DDBJ databases">
        <title>Oryza genome evolution.</title>
        <authorList>
            <person name="Wing R.A."/>
        </authorList>
    </citation>
    <scope>NUCLEOTIDE SEQUENCE</scope>
</reference>
<dbReference type="PROSITE" id="PS50181">
    <property type="entry name" value="FBOX"/>
    <property type="match status" value="1"/>
</dbReference>
<accession>A0A0D9UZR3</accession>
<proteinExistence type="predicted"/>
<sequence>MLALVGTLVLACVVLLSKPCAREMRLFLSTLCQELALSLLGFLAGYYRLLGGGVGDDGTDMPLMPSFKRKRGAAAAAAATTAVVVAEDAAACDGEPCVLDLPELAIECILARLPPGELRSMAAVCRSMRERCRGDHLWERHMAEKWGAVLGHAAREEWTAYLASSAASGDSGGAAACSVSDGGGGRHRKWLAALSCVCPVVSWMRPRADGGGGVGVAGSKSAAGPVLDDSVMSWYLSMESGKFWFPAQVYNREHGHVGFMMSCYDAELSYDFHTDTFRARYPPHGRRTVVLEDGVQWDRVRAPPVDTHAHDLHVSDCLHELRPGDNIEIQWRRNKEFPYGWWYGVVGHLESCDGSEHFCRCHLSDTVVLEFNQYTPGSRWRQALVNRKDHREEGNEGDGFYGGIRKLRSKDEISKWRQLWPTDILEFRTLTWFRFSIDDPVGGVNVRLTTVLSIAFDSCLPSPRLRRRRGRVDALIIGQREEERDKTIRITGHERGFQQDSRGRGSFVGTYLGSASAMMAAERGEIELELSASR</sequence>
<dbReference type="PANTHER" id="PTHR31482">
    <property type="entry name" value="ESTS AU081301(E20138)"/>
    <property type="match status" value="1"/>
</dbReference>
<reference evidence="3" key="3">
    <citation type="submission" date="2015-04" db="UniProtKB">
        <authorList>
            <consortium name="EnsemblPlants"/>
        </authorList>
    </citation>
    <scope>IDENTIFICATION</scope>
</reference>
<organism evidence="3 4">
    <name type="scientific">Leersia perrieri</name>
    <dbReference type="NCBI Taxonomy" id="77586"/>
    <lineage>
        <taxon>Eukaryota</taxon>
        <taxon>Viridiplantae</taxon>
        <taxon>Streptophyta</taxon>
        <taxon>Embryophyta</taxon>
        <taxon>Tracheophyta</taxon>
        <taxon>Spermatophyta</taxon>
        <taxon>Magnoliopsida</taxon>
        <taxon>Liliopsida</taxon>
        <taxon>Poales</taxon>
        <taxon>Poaceae</taxon>
        <taxon>BOP clade</taxon>
        <taxon>Oryzoideae</taxon>
        <taxon>Oryzeae</taxon>
        <taxon>Oryzinae</taxon>
        <taxon>Leersia</taxon>
    </lineage>
</organism>
<evidence type="ECO:0000313" key="3">
    <source>
        <dbReference type="EnsemblPlants" id="LPERR01G10740.1"/>
    </source>
</evidence>
<dbReference type="PANTHER" id="PTHR31482:SF18">
    <property type="entry name" value="ESTS AU081301(E20138)"/>
    <property type="match status" value="1"/>
</dbReference>
<evidence type="ECO:0000313" key="4">
    <source>
        <dbReference type="Proteomes" id="UP000032180"/>
    </source>
</evidence>
<dbReference type="STRING" id="77586.A0A0D9UZR3"/>
<dbReference type="Gene3D" id="1.20.1280.50">
    <property type="match status" value="1"/>
</dbReference>
<evidence type="ECO:0000256" key="1">
    <source>
        <dbReference type="SAM" id="SignalP"/>
    </source>
</evidence>
<dbReference type="AlphaFoldDB" id="A0A0D9UZR3"/>
<dbReference type="eggNOG" id="ENOG502QQCP">
    <property type="taxonomic scope" value="Eukaryota"/>
</dbReference>
<protein>
    <recommendedName>
        <fullName evidence="2">F-box domain-containing protein</fullName>
    </recommendedName>
</protein>
<dbReference type="Pfam" id="PF00646">
    <property type="entry name" value="F-box"/>
    <property type="match status" value="1"/>
</dbReference>
<dbReference type="SMART" id="SM00256">
    <property type="entry name" value="FBOX"/>
    <property type="match status" value="1"/>
</dbReference>
<feature type="chain" id="PRO_5002347045" description="F-box domain-containing protein" evidence="1">
    <location>
        <begin position="18"/>
        <end position="534"/>
    </location>
</feature>
<keyword evidence="4" id="KW-1185">Reference proteome</keyword>
<dbReference type="Gramene" id="LPERR01G10740.1">
    <property type="protein sequence ID" value="LPERR01G10740.1"/>
    <property type="gene ID" value="LPERR01G10740"/>
</dbReference>
<name>A0A0D9UZR3_9ORYZ</name>
<feature type="signal peptide" evidence="1">
    <location>
        <begin position="1"/>
        <end position="17"/>
    </location>
</feature>
<evidence type="ECO:0000259" key="2">
    <source>
        <dbReference type="PROSITE" id="PS50181"/>
    </source>
</evidence>
<reference evidence="4" key="2">
    <citation type="submission" date="2013-12" db="EMBL/GenBank/DDBJ databases">
        <authorList>
            <person name="Yu Y."/>
            <person name="Lee S."/>
            <person name="de Baynast K."/>
            <person name="Wissotski M."/>
            <person name="Liu L."/>
            <person name="Talag J."/>
            <person name="Goicoechea J."/>
            <person name="Angelova A."/>
            <person name="Jetty R."/>
            <person name="Kudrna D."/>
            <person name="Golser W."/>
            <person name="Rivera L."/>
            <person name="Zhang J."/>
            <person name="Wing R."/>
        </authorList>
    </citation>
    <scope>NUCLEOTIDE SEQUENCE</scope>
</reference>
<dbReference type="InterPro" id="IPR036047">
    <property type="entry name" value="F-box-like_dom_sf"/>
</dbReference>
<dbReference type="SUPFAM" id="SSF81383">
    <property type="entry name" value="F-box domain"/>
    <property type="match status" value="1"/>
</dbReference>